<feature type="region of interest" description="Disordered" evidence="1">
    <location>
        <begin position="184"/>
        <end position="203"/>
    </location>
</feature>
<evidence type="ECO:0000313" key="4">
    <source>
        <dbReference type="Proteomes" id="UP001341281"/>
    </source>
</evidence>
<name>A0AAQ3T987_PASNO</name>
<sequence length="203" mass="23394">MAPFEALYGRKCRTPRCGMKSERKGGEVEQDRRKLNPDEELCGWRRRELSFEEGDSVYPKVSPIRGTKRFQVRGKLAPRYVGPYKIVRRIGKVAYKLELPNRCVTYTTCSTYLNSKVPESTGPTSEPGRRRVTTRPSLSRETNQDFGHGHPEDTDYNNQDMRVLWSRHGEEEATWEREDALGKNTPICSKTNPISRTRSLLRG</sequence>
<organism evidence="3 4">
    <name type="scientific">Paspalum notatum var. saurae</name>
    <dbReference type="NCBI Taxonomy" id="547442"/>
    <lineage>
        <taxon>Eukaryota</taxon>
        <taxon>Viridiplantae</taxon>
        <taxon>Streptophyta</taxon>
        <taxon>Embryophyta</taxon>
        <taxon>Tracheophyta</taxon>
        <taxon>Spermatophyta</taxon>
        <taxon>Magnoliopsida</taxon>
        <taxon>Liliopsida</taxon>
        <taxon>Poales</taxon>
        <taxon>Poaceae</taxon>
        <taxon>PACMAD clade</taxon>
        <taxon>Panicoideae</taxon>
        <taxon>Andropogonodae</taxon>
        <taxon>Paspaleae</taxon>
        <taxon>Paspalinae</taxon>
        <taxon>Paspalum</taxon>
    </lineage>
</organism>
<evidence type="ECO:0000313" key="3">
    <source>
        <dbReference type="EMBL" id="WVZ69198.1"/>
    </source>
</evidence>
<dbReference type="PANTHER" id="PTHR46148:SF57">
    <property type="entry name" value="OS12G0499874 PROTEIN"/>
    <property type="match status" value="1"/>
</dbReference>
<dbReference type="Pfam" id="PF24626">
    <property type="entry name" value="SH3_Tf2-1"/>
    <property type="match status" value="1"/>
</dbReference>
<dbReference type="EMBL" id="CP144748">
    <property type="protein sequence ID" value="WVZ69198.1"/>
    <property type="molecule type" value="Genomic_DNA"/>
</dbReference>
<evidence type="ECO:0000256" key="1">
    <source>
        <dbReference type="SAM" id="MobiDB-lite"/>
    </source>
</evidence>
<dbReference type="PANTHER" id="PTHR46148">
    <property type="entry name" value="CHROMO DOMAIN-CONTAINING PROTEIN"/>
    <property type="match status" value="1"/>
</dbReference>
<evidence type="ECO:0000259" key="2">
    <source>
        <dbReference type="Pfam" id="PF24626"/>
    </source>
</evidence>
<dbReference type="AlphaFoldDB" id="A0AAQ3T987"/>
<feature type="compositionally biased region" description="Polar residues" evidence="1">
    <location>
        <begin position="186"/>
        <end position="203"/>
    </location>
</feature>
<feature type="domain" description="Tf2-1-like SH3-like" evidence="2">
    <location>
        <begin position="54"/>
        <end position="102"/>
    </location>
</feature>
<protein>
    <recommendedName>
        <fullName evidence="2">Tf2-1-like SH3-like domain-containing protein</fullName>
    </recommendedName>
</protein>
<gene>
    <name evidence="3" type="ORF">U9M48_018022</name>
</gene>
<dbReference type="Proteomes" id="UP001341281">
    <property type="component" value="Chromosome 04"/>
</dbReference>
<feature type="compositionally biased region" description="Polar residues" evidence="1">
    <location>
        <begin position="134"/>
        <end position="145"/>
    </location>
</feature>
<keyword evidence="4" id="KW-1185">Reference proteome</keyword>
<dbReference type="InterPro" id="IPR056924">
    <property type="entry name" value="SH3_Tf2-1"/>
</dbReference>
<proteinExistence type="predicted"/>
<reference evidence="3 4" key="1">
    <citation type="submission" date="2024-02" db="EMBL/GenBank/DDBJ databases">
        <title>High-quality chromosome-scale genome assembly of Pensacola bahiagrass (Paspalum notatum Flugge var. saurae).</title>
        <authorList>
            <person name="Vega J.M."/>
            <person name="Podio M."/>
            <person name="Orjuela J."/>
            <person name="Siena L.A."/>
            <person name="Pessino S.C."/>
            <person name="Combes M.C."/>
            <person name="Mariac C."/>
            <person name="Albertini E."/>
            <person name="Pupilli F."/>
            <person name="Ortiz J.P.A."/>
            <person name="Leblanc O."/>
        </authorList>
    </citation>
    <scope>NUCLEOTIDE SEQUENCE [LARGE SCALE GENOMIC DNA]</scope>
    <source>
        <strain evidence="3">R1</strain>
        <tissue evidence="3">Leaf</tissue>
    </source>
</reference>
<feature type="region of interest" description="Disordered" evidence="1">
    <location>
        <begin position="115"/>
        <end position="157"/>
    </location>
</feature>
<accession>A0AAQ3T987</accession>
<feature type="compositionally biased region" description="Polar residues" evidence="1">
    <location>
        <begin position="115"/>
        <end position="124"/>
    </location>
</feature>